<gene>
    <name evidence="9" type="ORF">FIV39_24205</name>
    <name evidence="8" type="ORF">SAMN04490186_0063</name>
</gene>
<evidence type="ECO:0000256" key="3">
    <source>
        <dbReference type="PROSITE-ProRule" id="PRU00284"/>
    </source>
</evidence>
<dbReference type="RefSeq" id="WP_090399675.1">
    <property type="nucleotide sequence ID" value="NZ_CAUSAB010000014.1"/>
</dbReference>
<dbReference type="InterPro" id="IPR051310">
    <property type="entry name" value="MCP_chemotaxis"/>
</dbReference>
<keyword evidence="5" id="KW-1133">Transmembrane helix</keyword>
<evidence type="ECO:0000313" key="10">
    <source>
        <dbReference type="Proteomes" id="UP000198740"/>
    </source>
</evidence>
<keyword evidence="1" id="KW-0145">Chemotaxis</keyword>
<keyword evidence="10" id="KW-1185">Reference proteome</keyword>
<protein>
    <submittedName>
        <fullName evidence="9">Methyl-accepting chemotaxis protein</fullName>
    </submittedName>
    <submittedName>
        <fullName evidence="8">Methyl-accepting chemotaxis sensory transducer with Cache sensor</fullName>
    </submittedName>
</protein>
<keyword evidence="5" id="KW-0812">Transmembrane</keyword>
<dbReference type="Gene3D" id="1.10.287.950">
    <property type="entry name" value="Methyl-accepting chemotaxis protein"/>
    <property type="match status" value="1"/>
</dbReference>
<evidence type="ECO:0000313" key="9">
    <source>
        <dbReference type="EMBL" id="TWR62446.1"/>
    </source>
</evidence>
<dbReference type="OrthoDB" id="2489132at2"/>
<dbReference type="Proteomes" id="UP000317267">
    <property type="component" value="Unassembled WGS sequence"/>
</dbReference>
<dbReference type="GO" id="GO:0006935">
    <property type="term" value="P:chemotaxis"/>
    <property type="evidence" value="ECO:0007669"/>
    <property type="project" value="UniProtKB-KW"/>
</dbReference>
<feature type="transmembrane region" description="Helical" evidence="5">
    <location>
        <begin position="355"/>
        <end position="375"/>
    </location>
</feature>
<proteinExistence type="inferred from homology"/>
<comment type="caution">
    <text evidence="9">The sequence shown here is derived from an EMBL/GenBank/DDBJ whole genome shotgun (WGS) entry which is preliminary data.</text>
</comment>
<dbReference type="CDD" id="cd12913">
    <property type="entry name" value="PDC1_MCP_like"/>
    <property type="match status" value="1"/>
</dbReference>
<evidence type="ECO:0000256" key="1">
    <source>
        <dbReference type="ARBA" id="ARBA00022500"/>
    </source>
</evidence>
<dbReference type="PROSITE" id="PS50111">
    <property type="entry name" value="CHEMOTAXIS_TRANSDUC_2"/>
    <property type="match status" value="1"/>
</dbReference>
<sequence length="720" mass="76618">MKFNSLQTRICFTAGLCLFISCASLVLYGLYSSSANQTYVGTEVSTLVESATIREVQNLAESRANAIQAKLQNALDSARTMANTLGASKSAQSPLTLGREQINTMLLSVLKDNPDFNGTYSCWEPDALDGQDQAFRINEGGNNPLTGRFTPYWTRSSDGHIAVQPLVEYDSDARHPNGVLKGGWYSGPRDTQKESVLDPLPYVVQGKNVWLTTLSVPITANGKFYGVVGADFDISFIQKLSEQMSADLYSGKGSVSILSNQGLVVADSKHPELIGQSLKALLPGTWEKVLANVQKGQGDSRLNPDSQEIEVQMPINLGRTGKPWAIVIHLPKAVVMSQAMALEQELQSRGVKSSIWQVSVGVGISLLALLALWFATAKIVGPIREAAALAANISLGDFSRRLVQKSEDEVGQLSFALNDMSESLQRQVRVAERISEGDLDLEVRLSSPNDTLGKSLEKMVGNLNSLISQVQASATQITGSSAQVTELSQSLSDGASNSASSITEISAVMTQMAAQTTDNAANAKKADEQSQASRADAGESDKLMSELIAAMAEIDNSGKDITAIITTIDNIAAQTNLLALNAAIEAARAGELGRGFAVVADEVRSLAARSAEAAQQTAALIADSSTKTQRGMIIAGRTADSLRNIVTGTSTVSSLVSLIYQASSEQASGLQQASIGLEQIDEVTQQNQVNSQQCAEAAKNLSERANSMQQGLSRFKVKAS</sequence>
<dbReference type="InterPro" id="IPR003660">
    <property type="entry name" value="HAMP_dom"/>
</dbReference>
<dbReference type="Pfam" id="PF22673">
    <property type="entry name" value="MCP-like_PDC_1"/>
    <property type="match status" value="1"/>
</dbReference>
<accession>A0A1H0XK85</accession>
<organism evidence="9 11">
    <name type="scientific">Pseudomonas grimontii</name>
    <dbReference type="NCBI Taxonomy" id="129847"/>
    <lineage>
        <taxon>Bacteria</taxon>
        <taxon>Pseudomonadati</taxon>
        <taxon>Pseudomonadota</taxon>
        <taxon>Gammaproteobacteria</taxon>
        <taxon>Pseudomonadales</taxon>
        <taxon>Pseudomonadaceae</taxon>
        <taxon>Pseudomonas</taxon>
    </lineage>
</organism>
<dbReference type="EMBL" id="FNKM01000001">
    <property type="protein sequence ID" value="SDQ03358.1"/>
    <property type="molecule type" value="Genomic_DNA"/>
</dbReference>
<dbReference type="Gene3D" id="6.10.340.10">
    <property type="match status" value="1"/>
</dbReference>
<reference evidence="8 10" key="1">
    <citation type="submission" date="2016-10" db="EMBL/GenBank/DDBJ databases">
        <authorList>
            <person name="Varghese N."/>
            <person name="Submissions S."/>
        </authorList>
    </citation>
    <scope>NUCLEOTIDE SEQUENCE [LARGE SCALE GENOMIC DNA]</scope>
    <source>
        <strain evidence="8 10">BS2976</strain>
    </source>
</reference>
<dbReference type="SUPFAM" id="SSF58104">
    <property type="entry name" value="Methyl-accepting chemotaxis protein (MCP) signaling domain"/>
    <property type="match status" value="1"/>
</dbReference>
<evidence type="ECO:0000256" key="5">
    <source>
        <dbReference type="SAM" id="Phobius"/>
    </source>
</evidence>
<feature type="region of interest" description="Disordered" evidence="4">
    <location>
        <begin position="518"/>
        <end position="538"/>
    </location>
</feature>
<dbReference type="PROSITE" id="PS51257">
    <property type="entry name" value="PROKAR_LIPOPROTEIN"/>
    <property type="match status" value="1"/>
</dbReference>
<dbReference type="PANTHER" id="PTHR43531">
    <property type="entry name" value="PROTEIN ICFG"/>
    <property type="match status" value="1"/>
</dbReference>
<evidence type="ECO:0000256" key="2">
    <source>
        <dbReference type="ARBA" id="ARBA00029447"/>
    </source>
</evidence>
<comment type="similarity">
    <text evidence="2">Belongs to the methyl-accepting chemotaxis (MCP) protein family.</text>
</comment>
<dbReference type="GO" id="GO:0007165">
    <property type="term" value="P:signal transduction"/>
    <property type="evidence" value="ECO:0007669"/>
    <property type="project" value="UniProtKB-KW"/>
</dbReference>
<evidence type="ECO:0000256" key="4">
    <source>
        <dbReference type="SAM" id="MobiDB-lite"/>
    </source>
</evidence>
<evidence type="ECO:0000259" key="6">
    <source>
        <dbReference type="PROSITE" id="PS50111"/>
    </source>
</evidence>
<dbReference type="SMART" id="SM00304">
    <property type="entry name" value="HAMP"/>
    <property type="match status" value="2"/>
</dbReference>
<dbReference type="CDD" id="cd11386">
    <property type="entry name" value="MCP_signal"/>
    <property type="match status" value="1"/>
</dbReference>
<dbReference type="Gene3D" id="3.30.450.20">
    <property type="entry name" value="PAS domain"/>
    <property type="match status" value="1"/>
</dbReference>
<dbReference type="PANTHER" id="PTHR43531:SF11">
    <property type="entry name" value="METHYL-ACCEPTING CHEMOTAXIS PROTEIN 3"/>
    <property type="match status" value="1"/>
</dbReference>
<dbReference type="InterPro" id="IPR004089">
    <property type="entry name" value="MCPsignal_dom"/>
</dbReference>
<dbReference type="PROSITE" id="PS50885">
    <property type="entry name" value="HAMP"/>
    <property type="match status" value="1"/>
</dbReference>
<dbReference type="Pfam" id="PF00672">
    <property type="entry name" value="HAMP"/>
    <property type="match status" value="1"/>
</dbReference>
<dbReference type="Pfam" id="PF00015">
    <property type="entry name" value="MCPsignal"/>
    <property type="match status" value="1"/>
</dbReference>
<dbReference type="CDD" id="cd06225">
    <property type="entry name" value="HAMP"/>
    <property type="match status" value="2"/>
</dbReference>
<dbReference type="SMART" id="SM00283">
    <property type="entry name" value="MA"/>
    <property type="match status" value="1"/>
</dbReference>
<evidence type="ECO:0000259" key="7">
    <source>
        <dbReference type="PROSITE" id="PS50885"/>
    </source>
</evidence>
<dbReference type="GO" id="GO:0005886">
    <property type="term" value="C:plasma membrane"/>
    <property type="evidence" value="ECO:0007669"/>
    <property type="project" value="TreeGrafter"/>
</dbReference>
<keyword evidence="3" id="KW-0807">Transducer</keyword>
<evidence type="ECO:0000313" key="8">
    <source>
        <dbReference type="EMBL" id="SDQ03358.1"/>
    </source>
</evidence>
<feature type="transmembrane region" description="Helical" evidence="5">
    <location>
        <begin position="12"/>
        <end position="31"/>
    </location>
</feature>
<dbReference type="Proteomes" id="UP000198740">
    <property type="component" value="Unassembled WGS sequence"/>
</dbReference>
<dbReference type="AlphaFoldDB" id="A0A1H0XK85"/>
<name>A0A1H0XK85_9PSED</name>
<reference evidence="9 11" key="2">
    <citation type="submission" date="2019-06" db="EMBL/GenBank/DDBJ databases">
        <title>Pseudomonas bimorpha sp. nov. isolated from bovine raw milk and skim milk concentrate.</title>
        <authorList>
            <person name="Hofmann K."/>
            <person name="Huptas C."/>
            <person name="Doll E."/>
            <person name="Scherer S."/>
            <person name="Wenning M."/>
        </authorList>
    </citation>
    <scope>NUCLEOTIDE SEQUENCE [LARGE SCALE GENOMIC DNA]</scope>
    <source>
        <strain evidence="9 11">DSM 17515</strain>
    </source>
</reference>
<dbReference type="EMBL" id="VFES01000017">
    <property type="protein sequence ID" value="TWR62446.1"/>
    <property type="molecule type" value="Genomic_DNA"/>
</dbReference>
<evidence type="ECO:0000313" key="11">
    <source>
        <dbReference type="Proteomes" id="UP000317267"/>
    </source>
</evidence>
<dbReference type="GO" id="GO:0004888">
    <property type="term" value="F:transmembrane signaling receptor activity"/>
    <property type="evidence" value="ECO:0007669"/>
    <property type="project" value="TreeGrafter"/>
</dbReference>
<feature type="domain" description="HAMP" evidence="7">
    <location>
        <begin position="377"/>
        <end position="429"/>
    </location>
</feature>
<keyword evidence="5" id="KW-0472">Membrane</keyword>
<feature type="domain" description="Methyl-accepting transducer" evidence="6">
    <location>
        <begin position="473"/>
        <end position="702"/>
    </location>
</feature>